<dbReference type="PROSITE" id="PS50199">
    <property type="entry name" value="ZF_RANBP2_2"/>
    <property type="match status" value="1"/>
</dbReference>
<keyword evidence="4 6" id="KW-0175">Coiled coil</keyword>
<keyword evidence="2 5" id="KW-0863">Zinc-finger</keyword>
<evidence type="ECO:0000313" key="10">
    <source>
        <dbReference type="Proteomes" id="UP000005408"/>
    </source>
</evidence>
<feature type="compositionally biased region" description="Polar residues" evidence="7">
    <location>
        <begin position="70"/>
        <end position="80"/>
    </location>
</feature>
<dbReference type="OrthoDB" id="5969558at2759"/>
<feature type="coiled-coil region" evidence="6">
    <location>
        <begin position="304"/>
        <end position="331"/>
    </location>
</feature>
<dbReference type="SMART" id="SM00547">
    <property type="entry name" value="ZnF_RBZ"/>
    <property type="match status" value="1"/>
</dbReference>
<protein>
    <recommendedName>
        <fullName evidence="8">RanBP2-type domain-containing protein</fullName>
    </recommendedName>
</protein>
<dbReference type="GO" id="GO:0006357">
    <property type="term" value="P:regulation of transcription by RNA polymerase II"/>
    <property type="evidence" value="ECO:0007669"/>
    <property type="project" value="TreeGrafter"/>
</dbReference>
<dbReference type="EnsemblMetazoa" id="G3315.1">
    <property type="protein sequence ID" value="G3315.1:cds"/>
    <property type="gene ID" value="G3315"/>
</dbReference>
<dbReference type="PANTHER" id="PTHR31882:SF11">
    <property type="entry name" value="HDA1 COMPLEX SUBUNIT 2"/>
    <property type="match status" value="1"/>
</dbReference>
<evidence type="ECO:0000256" key="1">
    <source>
        <dbReference type="ARBA" id="ARBA00022723"/>
    </source>
</evidence>
<feature type="compositionally biased region" description="Basic and acidic residues" evidence="7">
    <location>
        <begin position="81"/>
        <end position="96"/>
    </location>
</feature>
<keyword evidence="1" id="KW-0479">Metal-binding</keyword>
<dbReference type="InterPro" id="IPR001876">
    <property type="entry name" value="Znf_RanBP2"/>
</dbReference>
<dbReference type="Gene3D" id="1.20.5.990">
    <property type="entry name" value="Nemo cc2-lz domain - 1d5 darpin complex"/>
    <property type="match status" value="1"/>
</dbReference>
<dbReference type="GO" id="GO:0005737">
    <property type="term" value="C:cytoplasm"/>
    <property type="evidence" value="ECO:0007669"/>
    <property type="project" value="UniProtKB-ARBA"/>
</dbReference>
<feature type="compositionally biased region" description="Low complexity" evidence="7">
    <location>
        <begin position="162"/>
        <end position="173"/>
    </location>
</feature>
<dbReference type="PROSITE" id="PS01358">
    <property type="entry name" value="ZF_RANBP2_1"/>
    <property type="match status" value="1"/>
</dbReference>
<sequence>MYHHATQTSLPICTSDAHKLQELQEENELLRGKIRGYLTLGNLFLEKKDECKALQEENLALKKTLEKLQTTSQSQNNRMNQEQEKKQTLPVKDKTSDPLTSINKPPNQQPTEQFPSYIHNSVPASNSSPGKCDDEWTQVSENDKMPTQESLSYENPTRKSRSTVNSESSSTSFERIDPSPSVSFLEHMNGQPNSSSNLNRQLSTKVNYSSGNSLNLMEFPSVSESNHVISSPQEELFDPLIAEAVSNEDHKDEEIILSIKVSQVAVAMDLTTDGPAERMRKFLEELVPEIEKQEEETQKYKTCNLALKEEVDNLKSDRQSLLHKIQVLEHQVNNVSMGSSMSSQTQVLDWEQHRQTGRQKMENGLMVGKEQELEKLQRETQKWRDYFSQWTRDKEKLKAENDKLRSEISNFKTQDLKRQEEFDKILLNAKERTTEAEAQREEVQQKLDRLILKMAALEAEVHEKTDIISLLNRDKNTLEAEVTALRRTGNGIGMMNLTGNHSNEDLQQENAVLREQLTVFKEDFDRERSDRASAQSAKDDLRKELETEQRKVRNFQDQLKQAERHIHSAEKKLKHYMTENTQFTKENQRLKKELQHEKDRNAQQQYYQMMNRPPAPEYGTPYRAQPETDPMAKPVPPYMFQTGYAHNGLGEFSRPQMSNKAQLSPEQLPGAWGCPHCTYTNHPSRTVCEICGNIFTKEELQNYYHPNSNHSQPLMARGDTVTPSGEDPPDLCTDSGLKAAAAVNCH</sequence>
<reference evidence="9" key="1">
    <citation type="submission" date="2022-08" db="UniProtKB">
        <authorList>
            <consortium name="EnsemblMetazoa"/>
        </authorList>
    </citation>
    <scope>IDENTIFICATION</scope>
    <source>
        <strain evidence="9">05x7-T-G4-1.051#20</strain>
    </source>
</reference>
<dbReference type="Pfam" id="PF00641">
    <property type="entry name" value="Zn_ribbon_RanBP"/>
    <property type="match status" value="1"/>
</dbReference>
<feature type="compositionally biased region" description="Polar residues" evidence="7">
    <location>
        <begin position="190"/>
        <end position="200"/>
    </location>
</feature>
<dbReference type="SUPFAM" id="SSF90209">
    <property type="entry name" value="Ran binding protein zinc finger-like"/>
    <property type="match status" value="1"/>
</dbReference>
<evidence type="ECO:0000256" key="2">
    <source>
        <dbReference type="ARBA" id="ARBA00022771"/>
    </source>
</evidence>
<dbReference type="OMA" id="ANDPPAY"/>
<evidence type="ECO:0000256" key="7">
    <source>
        <dbReference type="SAM" id="MobiDB-lite"/>
    </source>
</evidence>
<feature type="domain" description="RanBP2-type" evidence="8">
    <location>
        <begin position="668"/>
        <end position="693"/>
    </location>
</feature>
<dbReference type="GO" id="GO:0043122">
    <property type="term" value="P:regulation of canonical NF-kappaB signal transduction"/>
    <property type="evidence" value="ECO:0007669"/>
    <property type="project" value="UniProtKB-ARBA"/>
</dbReference>
<keyword evidence="3" id="KW-0862">Zinc</keyword>
<dbReference type="AlphaFoldDB" id="A0A8W8MJ18"/>
<feature type="region of interest" description="Disordered" evidence="7">
    <location>
        <begin position="706"/>
        <end position="727"/>
    </location>
</feature>
<dbReference type="GO" id="GO:0071222">
    <property type="term" value="P:cellular response to lipopolysaccharide"/>
    <property type="evidence" value="ECO:0007669"/>
    <property type="project" value="TreeGrafter"/>
</dbReference>
<keyword evidence="10" id="KW-1185">Reference proteome</keyword>
<evidence type="ECO:0000259" key="8">
    <source>
        <dbReference type="PROSITE" id="PS50199"/>
    </source>
</evidence>
<dbReference type="Gene3D" id="2.30.30.380">
    <property type="entry name" value="Zn-finger domain of Sec23/24"/>
    <property type="match status" value="1"/>
</dbReference>
<accession>A0A8W8MJ18</accession>
<evidence type="ECO:0000256" key="5">
    <source>
        <dbReference type="PROSITE-ProRule" id="PRU00322"/>
    </source>
</evidence>
<proteinExistence type="predicted"/>
<evidence type="ECO:0000256" key="3">
    <source>
        <dbReference type="ARBA" id="ARBA00022833"/>
    </source>
</evidence>
<feature type="compositionally biased region" description="Polar residues" evidence="7">
    <location>
        <begin position="97"/>
        <end position="129"/>
    </location>
</feature>
<organism evidence="9 10">
    <name type="scientific">Magallana gigas</name>
    <name type="common">Pacific oyster</name>
    <name type="synonym">Crassostrea gigas</name>
    <dbReference type="NCBI Taxonomy" id="29159"/>
    <lineage>
        <taxon>Eukaryota</taxon>
        <taxon>Metazoa</taxon>
        <taxon>Spiralia</taxon>
        <taxon>Lophotrochozoa</taxon>
        <taxon>Mollusca</taxon>
        <taxon>Bivalvia</taxon>
        <taxon>Autobranchia</taxon>
        <taxon>Pteriomorphia</taxon>
        <taxon>Ostreida</taxon>
        <taxon>Ostreoidea</taxon>
        <taxon>Ostreidae</taxon>
        <taxon>Magallana</taxon>
    </lineage>
</organism>
<feature type="region of interest" description="Disordered" evidence="7">
    <location>
        <begin position="524"/>
        <end position="543"/>
    </location>
</feature>
<name>A0A8W8MJ18_MAGGI</name>
<evidence type="ECO:0000313" key="9">
    <source>
        <dbReference type="EnsemblMetazoa" id="G3315.1:cds"/>
    </source>
</evidence>
<dbReference type="InterPro" id="IPR036443">
    <property type="entry name" value="Znf_RanBP2_sf"/>
</dbReference>
<evidence type="ECO:0000256" key="6">
    <source>
        <dbReference type="SAM" id="Coils"/>
    </source>
</evidence>
<dbReference type="GO" id="GO:0008270">
    <property type="term" value="F:zinc ion binding"/>
    <property type="evidence" value="ECO:0007669"/>
    <property type="project" value="UniProtKB-KW"/>
</dbReference>
<evidence type="ECO:0000256" key="4">
    <source>
        <dbReference type="ARBA" id="ARBA00023054"/>
    </source>
</evidence>
<dbReference type="PANTHER" id="PTHR31882">
    <property type="entry name" value="TNFAIP3-INTERACTING PROTEIN COILED COIL FAMILY MEMBER"/>
    <property type="match status" value="1"/>
</dbReference>
<feature type="region of interest" description="Disordered" evidence="7">
    <location>
        <begin position="70"/>
        <end position="200"/>
    </location>
</feature>
<dbReference type="Proteomes" id="UP000005408">
    <property type="component" value="Unassembled WGS sequence"/>
</dbReference>